<evidence type="ECO:0000256" key="1">
    <source>
        <dbReference type="SAM" id="Phobius"/>
    </source>
</evidence>
<comment type="caution">
    <text evidence="2">The sequence shown here is derived from an EMBL/GenBank/DDBJ whole genome shotgun (WGS) entry which is preliminary data.</text>
</comment>
<protein>
    <submittedName>
        <fullName evidence="2">Uncharacterized protein</fullName>
    </submittedName>
</protein>
<keyword evidence="3" id="KW-1185">Reference proteome</keyword>
<evidence type="ECO:0000313" key="2">
    <source>
        <dbReference type="EMBL" id="TCO45030.1"/>
    </source>
</evidence>
<dbReference type="AlphaFoldDB" id="A0A4V2S3R8"/>
<accession>A0A4V2S3R8</accession>
<keyword evidence="1" id="KW-0472">Membrane</keyword>
<gene>
    <name evidence="2" type="ORF">EV646_109205</name>
</gene>
<feature type="transmembrane region" description="Helical" evidence="1">
    <location>
        <begin position="31"/>
        <end position="51"/>
    </location>
</feature>
<feature type="transmembrane region" description="Helical" evidence="1">
    <location>
        <begin position="106"/>
        <end position="128"/>
    </location>
</feature>
<name>A0A4V2S3R8_9ACTN</name>
<evidence type="ECO:0000313" key="3">
    <source>
        <dbReference type="Proteomes" id="UP000295573"/>
    </source>
</evidence>
<keyword evidence="1" id="KW-0812">Transmembrane</keyword>
<dbReference type="EMBL" id="SLWR01000009">
    <property type="protein sequence ID" value="TCO45030.1"/>
    <property type="molecule type" value="Genomic_DNA"/>
</dbReference>
<reference evidence="2 3" key="1">
    <citation type="journal article" date="2015" name="Stand. Genomic Sci.">
        <title>Genomic Encyclopedia of Bacterial and Archaeal Type Strains, Phase III: the genomes of soil and plant-associated and newly described type strains.</title>
        <authorList>
            <person name="Whitman W.B."/>
            <person name="Woyke T."/>
            <person name="Klenk H.P."/>
            <person name="Zhou Y."/>
            <person name="Lilburn T.G."/>
            <person name="Beck B.J."/>
            <person name="De Vos P."/>
            <person name="Vandamme P."/>
            <person name="Eisen J.A."/>
            <person name="Garrity G."/>
            <person name="Hugenholtz P."/>
            <person name="Kyrpides N.C."/>
        </authorList>
    </citation>
    <scope>NUCLEOTIDE SEQUENCE [LARGE SCALE GENOMIC DNA]</scope>
    <source>
        <strain evidence="2 3">VKM Ac-2541</strain>
    </source>
</reference>
<keyword evidence="1" id="KW-1133">Transmembrane helix</keyword>
<proteinExistence type="predicted"/>
<sequence>MLAVIAFPAGSIVFTDEDPLRSEGPVEEIVSIGVAGTTALVVGVLAGLALVRSPGTARVGAIVFSALAIITLVFFWSGAPGIFGAVAAWLAGLTRGRRLLDGTACFFGVIGLCVAILNPIVSLGGSLLRLA</sequence>
<organism evidence="2 3">
    <name type="scientific">Kribbella antiqua</name>
    <dbReference type="NCBI Taxonomy" id="2512217"/>
    <lineage>
        <taxon>Bacteria</taxon>
        <taxon>Bacillati</taxon>
        <taxon>Actinomycetota</taxon>
        <taxon>Actinomycetes</taxon>
        <taxon>Propionibacteriales</taxon>
        <taxon>Kribbellaceae</taxon>
        <taxon>Kribbella</taxon>
    </lineage>
</organism>
<dbReference type="Proteomes" id="UP000295573">
    <property type="component" value="Unassembled WGS sequence"/>
</dbReference>
<feature type="transmembrane region" description="Helical" evidence="1">
    <location>
        <begin position="63"/>
        <end position="91"/>
    </location>
</feature>